<proteinExistence type="predicted"/>
<sequence>MAQLPPNLPKPSSPFLAFLVISSVTLVSPSYQYQEVDHSYESDSVYGEHSSGMSKTDVTLHELGVPKERPKNLTCHVCYSETNGMECMNFSSLSISPASISVDGDDDGETNNEVHRHWTRDSLPGSGFQGFPQQCLNESYVCSVRKFAFSLSNGTGHAPMKTFAIKRNCTLQSKCEPGCVVMGERTRM</sequence>
<dbReference type="AlphaFoldDB" id="A0A226END8"/>
<organism evidence="2 3">
    <name type="scientific">Folsomia candida</name>
    <name type="common">Springtail</name>
    <dbReference type="NCBI Taxonomy" id="158441"/>
    <lineage>
        <taxon>Eukaryota</taxon>
        <taxon>Metazoa</taxon>
        <taxon>Ecdysozoa</taxon>
        <taxon>Arthropoda</taxon>
        <taxon>Hexapoda</taxon>
        <taxon>Collembola</taxon>
        <taxon>Entomobryomorpha</taxon>
        <taxon>Isotomoidea</taxon>
        <taxon>Isotomidae</taxon>
        <taxon>Proisotominae</taxon>
        <taxon>Folsomia</taxon>
    </lineage>
</organism>
<dbReference type="Proteomes" id="UP000198287">
    <property type="component" value="Unassembled WGS sequence"/>
</dbReference>
<reference evidence="2 3" key="1">
    <citation type="submission" date="2015-12" db="EMBL/GenBank/DDBJ databases">
        <title>The genome of Folsomia candida.</title>
        <authorList>
            <person name="Faddeeva A."/>
            <person name="Derks M.F."/>
            <person name="Anvar Y."/>
            <person name="Smit S."/>
            <person name="Van Straalen N."/>
            <person name="Roelofs D."/>
        </authorList>
    </citation>
    <scope>NUCLEOTIDE SEQUENCE [LARGE SCALE GENOMIC DNA]</scope>
    <source>
        <strain evidence="2 3">VU population</strain>
        <tissue evidence="2">Whole body</tissue>
    </source>
</reference>
<feature type="chain" id="PRO_5011991108" evidence="1">
    <location>
        <begin position="30"/>
        <end position="188"/>
    </location>
</feature>
<name>A0A226END8_FOLCA</name>
<evidence type="ECO:0000313" key="2">
    <source>
        <dbReference type="EMBL" id="OXA58524.1"/>
    </source>
</evidence>
<evidence type="ECO:0000256" key="1">
    <source>
        <dbReference type="SAM" id="SignalP"/>
    </source>
</evidence>
<keyword evidence="1" id="KW-0732">Signal</keyword>
<comment type="caution">
    <text evidence="2">The sequence shown here is derived from an EMBL/GenBank/DDBJ whole genome shotgun (WGS) entry which is preliminary data.</text>
</comment>
<feature type="signal peptide" evidence="1">
    <location>
        <begin position="1"/>
        <end position="29"/>
    </location>
</feature>
<protein>
    <submittedName>
        <fullName evidence="2">Uncharacterized protein</fullName>
    </submittedName>
</protein>
<dbReference type="EMBL" id="LNIX01000003">
    <property type="protein sequence ID" value="OXA58524.1"/>
    <property type="molecule type" value="Genomic_DNA"/>
</dbReference>
<keyword evidence="3" id="KW-1185">Reference proteome</keyword>
<accession>A0A226END8</accession>
<gene>
    <name evidence="2" type="ORF">Fcan01_06946</name>
</gene>
<dbReference type="OrthoDB" id="6415465at2759"/>
<evidence type="ECO:0000313" key="3">
    <source>
        <dbReference type="Proteomes" id="UP000198287"/>
    </source>
</evidence>